<protein>
    <submittedName>
        <fullName evidence="2">Uncharacterized protein</fullName>
    </submittedName>
</protein>
<sequence length="381" mass="43158">MSTQYATLSTMKTGKDNYKMKVRVIRKWRGATKKGEEFKSFNIMLLDHKDTKIQEIPQGGTNIATEFFDFYDLSELLPLVNETKYVIDVVGVMKDHNIPLEQITNRHGEQQEQAKFVISDGKTNVNVTFWDKYAQKFVEALSSKLDTPVIIIIAACRVQLWNNEPNITHVAPTAYYLNFKHHSVNQLRRMLAVPDFSQKVMAVQKKKISPLLTVEGIKGLGKDSIEVCTSCDLEVEITEGLYSCKSCRRIVPHPEIRFRLVVIAADSTGSIEVILRDREVRTVIAKRAREIIPRQAPEGFFPDCFKLMAKKPYTIKIEITEANVVNKSGLYWGTNICQGFKLESAQAEVQQTLQTEKTQATSSTQMPALSGLHYDSSTLTN</sequence>
<evidence type="ECO:0000256" key="1">
    <source>
        <dbReference type="SAM" id="MobiDB-lite"/>
    </source>
</evidence>
<dbReference type="Proteomes" id="UP000077755">
    <property type="component" value="Chromosome 6"/>
</dbReference>
<organism evidence="2 3">
    <name type="scientific">Daucus carota subsp. sativus</name>
    <name type="common">Carrot</name>
    <dbReference type="NCBI Taxonomy" id="79200"/>
    <lineage>
        <taxon>Eukaryota</taxon>
        <taxon>Viridiplantae</taxon>
        <taxon>Streptophyta</taxon>
        <taxon>Embryophyta</taxon>
        <taxon>Tracheophyta</taxon>
        <taxon>Spermatophyta</taxon>
        <taxon>Magnoliopsida</taxon>
        <taxon>eudicotyledons</taxon>
        <taxon>Gunneridae</taxon>
        <taxon>Pentapetalae</taxon>
        <taxon>asterids</taxon>
        <taxon>campanulids</taxon>
        <taxon>Apiales</taxon>
        <taxon>Apiaceae</taxon>
        <taxon>Apioideae</taxon>
        <taxon>Scandiceae</taxon>
        <taxon>Daucinae</taxon>
        <taxon>Daucus</taxon>
        <taxon>Daucus sect. Daucus</taxon>
    </lineage>
</organism>
<reference evidence="2" key="2">
    <citation type="submission" date="2022-03" db="EMBL/GenBank/DDBJ databases">
        <title>Draft title - Genomic analysis of global carrot germplasm unveils the trajectory of domestication and the origin of high carotenoid orange carrot.</title>
        <authorList>
            <person name="Iorizzo M."/>
            <person name="Ellison S."/>
            <person name="Senalik D."/>
            <person name="Macko-Podgorni A."/>
            <person name="Grzebelus D."/>
            <person name="Bostan H."/>
            <person name="Rolling W."/>
            <person name="Curaba J."/>
            <person name="Simon P."/>
        </authorList>
    </citation>
    <scope>NUCLEOTIDE SEQUENCE</scope>
    <source>
        <tissue evidence="2">Leaf</tissue>
    </source>
</reference>
<dbReference type="PANTHER" id="PTHR47165:SF4">
    <property type="entry name" value="OS03G0429900 PROTEIN"/>
    <property type="match status" value="1"/>
</dbReference>
<dbReference type="Pfam" id="PF16900">
    <property type="entry name" value="REPA_OB_2"/>
    <property type="match status" value="1"/>
</dbReference>
<dbReference type="PANTHER" id="PTHR47165">
    <property type="entry name" value="OS03G0429900 PROTEIN"/>
    <property type="match status" value="1"/>
</dbReference>
<dbReference type="Gramene" id="KZM91583">
    <property type="protein sequence ID" value="KZM91583"/>
    <property type="gene ID" value="DCAR_021052"/>
</dbReference>
<dbReference type="InterPro" id="IPR012340">
    <property type="entry name" value="NA-bd_OB-fold"/>
</dbReference>
<feature type="compositionally biased region" description="Polar residues" evidence="1">
    <location>
        <begin position="356"/>
        <end position="367"/>
    </location>
</feature>
<dbReference type="EMBL" id="CP093348">
    <property type="protein sequence ID" value="WOH05856.1"/>
    <property type="molecule type" value="Genomic_DNA"/>
</dbReference>
<gene>
    <name evidence="2" type="ORF">DCAR_0625279</name>
</gene>
<evidence type="ECO:0000313" key="2">
    <source>
        <dbReference type="EMBL" id="WOH05856.1"/>
    </source>
</evidence>
<keyword evidence="3" id="KW-1185">Reference proteome</keyword>
<name>A0A161XFD7_DAUCS</name>
<dbReference type="AlphaFoldDB" id="A0A161XFD7"/>
<accession>A0A161XFD7</accession>
<dbReference type="Gene3D" id="2.40.50.140">
    <property type="entry name" value="Nucleic acid-binding proteins"/>
    <property type="match status" value="3"/>
</dbReference>
<reference evidence="2" key="1">
    <citation type="journal article" date="2016" name="Nat. Genet.">
        <title>A high-quality carrot genome assembly provides new insights into carotenoid accumulation and asterid genome evolution.</title>
        <authorList>
            <person name="Iorizzo M."/>
            <person name="Ellison S."/>
            <person name="Senalik D."/>
            <person name="Zeng P."/>
            <person name="Satapoomin P."/>
            <person name="Huang J."/>
            <person name="Bowman M."/>
            <person name="Iovene M."/>
            <person name="Sanseverino W."/>
            <person name="Cavagnaro P."/>
            <person name="Yildiz M."/>
            <person name="Macko-Podgorni A."/>
            <person name="Moranska E."/>
            <person name="Grzebelus E."/>
            <person name="Grzebelus D."/>
            <person name="Ashrafi H."/>
            <person name="Zheng Z."/>
            <person name="Cheng S."/>
            <person name="Spooner D."/>
            <person name="Van Deynze A."/>
            <person name="Simon P."/>
        </authorList>
    </citation>
    <scope>NUCLEOTIDE SEQUENCE</scope>
    <source>
        <tissue evidence="2">Leaf</tissue>
    </source>
</reference>
<dbReference type="InterPro" id="IPR031657">
    <property type="entry name" value="REPA_OB_2"/>
</dbReference>
<proteinExistence type="predicted"/>
<feature type="region of interest" description="Disordered" evidence="1">
    <location>
        <begin position="356"/>
        <end position="381"/>
    </location>
</feature>
<dbReference type="SUPFAM" id="SSF50249">
    <property type="entry name" value="Nucleic acid-binding proteins"/>
    <property type="match status" value="2"/>
</dbReference>
<evidence type="ECO:0000313" key="3">
    <source>
        <dbReference type="Proteomes" id="UP000077755"/>
    </source>
</evidence>